<reference evidence="1 2" key="1">
    <citation type="submission" date="2019-01" db="EMBL/GenBank/DDBJ databases">
        <title>Draft genome sequences of the type strains of six Macrococcus species.</title>
        <authorList>
            <person name="Mazhar S."/>
            <person name="Altermann E."/>
            <person name="Hill C."/>
            <person name="Mcauliffe O."/>
        </authorList>
    </citation>
    <scope>NUCLEOTIDE SEQUENCE [LARGE SCALE GENOMIC DNA]</scope>
    <source>
        <strain evidence="1 2">CCM4811</strain>
    </source>
</reference>
<sequence>MEYIKSQMESFADTGASINEITITEPMWIKGNRTVKIYWEGPKDRYRFIHLNERGHYDRSGKWVETKGKGAIDRAMRAGREAYFEAVKTAIGGMI</sequence>
<dbReference type="AlphaFoldDB" id="A0A4R6BD12"/>
<accession>A0A4R6BD12</accession>
<gene>
    <name evidence="1" type="ORF">ERX27_07470</name>
</gene>
<proteinExistence type="predicted"/>
<organism evidence="1 2">
    <name type="scientific">Macrococcus brunensis</name>
    <dbReference type="NCBI Taxonomy" id="198483"/>
    <lineage>
        <taxon>Bacteria</taxon>
        <taxon>Bacillati</taxon>
        <taxon>Bacillota</taxon>
        <taxon>Bacilli</taxon>
        <taxon>Bacillales</taxon>
        <taxon>Staphylococcaceae</taxon>
        <taxon>Macrococcus</taxon>
    </lineage>
</organism>
<evidence type="ECO:0008006" key="3">
    <source>
        <dbReference type="Google" id="ProtNLM"/>
    </source>
</evidence>
<keyword evidence="2" id="KW-1185">Reference proteome</keyword>
<dbReference type="Proteomes" id="UP000295310">
    <property type="component" value="Unassembled WGS sequence"/>
</dbReference>
<name>A0A4R6BD12_9STAP</name>
<dbReference type="OrthoDB" id="2242464at2"/>
<comment type="caution">
    <text evidence="1">The sequence shown here is derived from an EMBL/GenBank/DDBJ whole genome shotgun (WGS) entry which is preliminary data.</text>
</comment>
<dbReference type="EMBL" id="SCWA01000012">
    <property type="protein sequence ID" value="TDL96743.1"/>
    <property type="molecule type" value="Genomic_DNA"/>
</dbReference>
<evidence type="ECO:0000313" key="2">
    <source>
        <dbReference type="Proteomes" id="UP000295310"/>
    </source>
</evidence>
<evidence type="ECO:0000313" key="1">
    <source>
        <dbReference type="EMBL" id="TDL96743.1"/>
    </source>
</evidence>
<protein>
    <recommendedName>
        <fullName evidence="3">HK97 gp10 family phage protein</fullName>
    </recommendedName>
</protein>